<keyword evidence="4 5" id="KW-0479">Metal-binding</keyword>
<evidence type="ECO:0000256" key="5">
    <source>
        <dbReference type="PIRSR" id="PIRSR602678-1"/>
    </source>
</evidence>
<feature type="binding site" evidence="5">
    <location>
        <position position="105"/>
    </location>
    <ligand>
        <name>a divalent metal cation</name>
        <dbReference type="ChEBI" id="CHEBI:60240"/>
        <label>1</label>
    </ligand>
</feature>
<dbReference type="NCBIfam" id="TIGR00486">
    <property type="entry name" value="YbgI_SA1388"/>
    <property type="match status" value="1"/>
</dbReference>
<evidence type="ECO:0000256" key="4">
    <source>
        <dbReference type="ARBA" id="ARBA00022723"/>
    </source>
</evidence>
<feature type="binding site" evidence="5">
    <location>
        <position position="144"/>
    </location>
    <ligand>
        <name>a divalent metal cation</name>
        <dbReference type="ChEBI" id="CHEBI:60240"/>
        <label>1</label>
    </ligand>
</feature>
<name>A0A6H9YP14_9ACTN</name>
<dbReference type="Gene3D" id="3.40.1390.30">
    <property type="entry name" value="NIF3 (NGG1p interacting factor 3)-like"/>
    <property type="match status" value="2"/>
</dbReference>
<evidence type="ECO:0000256" key="2">
    <source>
        <dbReference type="ARBA" id="ARBA00011643"/>
    </source>
</evidence>
<dbReference type="SUPFAM" id="SSF102705">
    <property type="entry name" value="NIF3 (NGG1p interacting factor 3)-like"/>
    <property type="match status" value="1"/>
</dbReference>
<accession>A0A6H9YP14</accession>
<reference evidence="7 8" key="1">
    <citation type="submission" date="2019-09" db="EMBL/GenBank/DDBJ databases">
        <title>Actinomadura physcomitrii sp. nov., a novel actinomycete isolated from moss [Physcomitrium sphaericum (Ludw) Fuernr].</title>
        <authorList>
            <person name="Zhuang X."/>
            <person name="Liu C."/>
        </authorList>
    </citation>
    <scope>NUCLEOTIDE SEQUENCE [LARGE SCALE GENOMIC DNA]</scope>
    <source>
        <strain evidence="7 8">HMC1</strain>
    </source>
</reference>
<dbReference type="PANTHER" id="PTHR13799:SF14">
    <property type="entry name" value="GTP CYCLOHYDROLASE 1 TYPE 2 HOMOLOG"/>
    <property type="match status" value="1"/>
</dbReference>
<gene>
    <name evidence="7" type="ORF">F8566_24285</name>
</gene>
<evidence type="ECO:0000256" key="3">
    <source>
        <dbReference type="ARBA" id="ARBA00022112"/>
    </source>
</evidence>
<dbReference type="InterPro" id="IPR002678">
    <property type="entry name" value="DUF34/NIF3"/>
</dbReference>
<evidence type="ECO:0000256" key="1">
    <source>
        <dbReference type="ARBA" id="ARBA00006964"/>
    </source>
</evidence>
<dbReference type="Proteomes" id="UP000468735">
    <property type="component" value="Unassembled WGS sequence"/>
</dbReference>
<dbReference type="PANTHER" id="PTHR13799">
    <property type="entry name" value="NGG1 INTERACTING FACTOR 3"/>
    <property type="match status" value="1"/>
</dbReference>
<feature type="region of interest" description="Disordered" evidence="6">
    <location>
        <begin position="1"/>
        <end position="38"/>
    </location>
</feature>
<keyword evidence="8" id="KW-1185">Reference proteome</keyword>
<evidence type="ECO:0000313" key="8">
    <source>
        <dbReference type="Proteomes" id="UP000468735"/>
    </source>
</evidence>
<dbReference type="Pfam" id="PF01784">
    <property type="entry name" value="DUF34_NIF3"/>
    <property type="match status" value="1"/>
</dbReference>
<dbReference type="EMBL" id="WBMT01000011">
    <property type="protein sequence ID" value="KAB2346567.1"/>
    <property type="molecule type" value="Genomic_DNA"/>
</dbReference>
<evidence type="ECO:0000313" key="7">
    <source>
        <dbReference type="EMBL" id="KAB2346567.1"/>
    </source>
</evidence>
<comment type="caution">
    <text evidence="7">The sequence shown here is derived from an EMBL/GenBank/DDBJ whole genome shotgun (WGS) entry which is preliminary data.</text>
</comment>
<dbReference type="AlphaFoldDB" id="A0A6H9YP14"/>
<comment type="similarity">
    <text evidence="1">Belongs to the GTP cyclohydrolase I type 2/NIF3 family.</text>
</comment>
<dbReference type="OrthoDB" id="9795763at2"/>
<dbReference type="InterPro" id="IPR036069">
    <property type="entry name" value="DUF34/NIF3_sf"/>
</dbReference>
<feature type="binding site" evidence="5">
    <location>
        <position position="278"/>
    </location>
    <ligand>
        <name>a divalent metal cation</name>
        <dbReference type="ChEBI" id="CHEBI:60240"/>
        <label>1</label>
    </ligand>
</feature>
<dbReference type="GO" id="GO:0046872">
    <property type="term" value="F:metal ion binding"/>
    <property type="evidence" value="ECO:0007669"/>
    <property type="project" value="UniProtKB-KW"/>
</dbReference>
<evidence type="ECO:0000256" key="6">
    <source>
        <dbReference type="SAM" id="MobiDB-lite"/>
    </source>
</evidence>
<organism evidence="7 8">
    <name type="scientific">Actinomadura rudentiformis</name>
    <dbReference type="NCBI Taxonomy" id="359158"/>
    <lineage>
        <taxon>Bacteria</taxon>
        <taxon>Bacillati</taxon>
        <taxon>Actinomycetota</taxon>
        <taxon>Actinomycetes</taxon>
        <taxon>Streptosporangiales</taxon>
        <taxon>Thermomonosporaceae</taxon>
        <taxon>Actinomadura</taxon>
    </lineage>
</organism>
<feature type="binding site" evidence="5">
    <location>
        <position position="106"/>
    </location>
    <ligand>
        <name>a divalent metal cation</name>
        <dbReference type="ChEBI" id="CHEBI:60240"/>
        <label>1</label>
    </ligand>
</feature>
<sequence>MTISPRSGSPRPIVPDSLRTPTRSVAAGDSAGASGSGSLRGVRLSEVIAVLEEFYPPAWAESWDAVGLVCGDPDQEVGRVLFAVDPVAAVVDEALEWGADLVVTHHPLLLRGVTGVAATTPKGRLIHRMITNGVALYTAHTNADVADPGVSDALARAVGLSGPLHPMVPAALGDAEAAPGEGGGRGLGRIGELAEPITLAEFTARVAAGLPATAWGVRAAGDPGRTIRTVAVCGGAGDSLLDTARAAGVDVYLTADLRHHPASEFAEHDGPALVDAAHWATEWPWLADAERRLHAAFAGSGSAGRAQSWSSPHKQQALDVKTRVSTLVTDAWSLHYEGAK</sequence>
<dbReference type="GO" id="GO:0005737">
    <property type="term" value="C:cytoplasm"/>
    <property type="evidence" value="ECO:0007669"/>
    <property type="project" value="TreeGrafter"/>
</dbReference>
<comment type="subunit">
    <text evidence="2">Homohexamer.</text>
</comment>
<feature type="binding site" evidence="5">
    <location>
        <position position="282"/>
    </location>
    <ligand>
        <name>a divalent metal cation</name>
        <dbReference type="ChEBI" id="CHEBI:60240"/>
        <label>1</label>
    </ligand>
</feature>
<feature type="compositionally biased region" description="Low complexity" evidence="6">
    <location>
        <begin position="24"/>
        <end position="38"/>
    </location>
</feature>
<proteinExistence type="inferred from homology"/>
<dbReference type="FunFam" id="3.40.1390.30:FF:000001">
    <property type="entry name" value="GTP cyclohydrolase 1 type 2"/>
    <property type="match status" value="1"/>
</dbReference>
<protein>
    <recommendedName>
        <fullName evidence="3">GTP cyclohydrolase 1 type 2 homolog</fullName>
    </recommendedName>
</protein>